<sequence>MRTHRCAHDGKRCSRDEAAVCPDPKPAGKAYQSADGGGLFVEVMPGGAKVWRFRYRLGGRGSKQEKVTLGNYPTDLAPVYVLNQAGHEVHARTTRPG</sequence>
<accession>A0A858Q4S6</accession>
<protein>
    <submittedName>
        <fullName evidence="2">DUF4102 domain-containing protein</fullName>
    </submittedName>
</protein>
<keyword evidence="3" id="KW-1185">Reference proteome</keyword>
<feature type="domain" description="Integrase DNA-binding" evidence="1">
    <location>
        <begin position="25"/>
        <end position="76"/>
    </location>
</feature>
<dbReference type="KEGG" id="metu:GNH96_01975"/>
<dbReference type="Pfam" id="PF13356">
    <property type="entry name" value="Arm-DNA-bind_3"/>
    <property type="match status" value="1"/>
</dbReference>
<dbReference type="Proteomes" id="UP000503004">
    <property type="component" value="Chromosome"/>
</dbReference>
<reference evidence="3" key="1">
    <citation type="submission" date="2019-12" db="EMBL/GenBank/DDBJ databases">
        <authorList>
            <person name="Awala S.I."/>
            <person name="Rhee S.K."/>
        </authorList>
    </citation>
    <scope>NUCLEOTIDE SEQUENCE [LARGE SCALE GENOMIC DNA]</scope>
    <source>
        <strain evidence="3">IM1</strain>
    </source>
</reference>
<organism evidence="2 3">
    <name type="scientific">Methylococcus geothermalis</name>
    <dbReference type="NCBI Taxonomy" id="2681310"/>
    <lineage>
        <taxon>Bacteria</taxon>
        <taxon>Pseudomonadati</taxon>
        <taxon>Pseudomonadota</taxon>
        <taxon>Gammaproteobacteria</taxon>
        <taxon>Methylococcales</taxon>
        <taxon>Methylococcaceae</taxon>
        <taxon>Methylococcus</taxon>
    </lineage>
</organism>
<evidence type="ECO:0000313" key="2">
    <source>
        <dbReference type="EMBL" id="QJD28850.1"/>
    </source>
</evidence>
<evidence type="ECO:0000259" key="1">
    <source>
        <dbReference type="Pfam" id="PF13356"/>
    </source>
</evidence>
<dbReference type="Gene3D" id="3.30.160.390">
    <property type="entry name" value="Integrase, DNA-binding domain"/>
    <property type="match status" value="1"/>
</dbReference>
<dbReference type="InterPro" id="IPR025166">
    <property type="entry name" value="Integrase_DNA_bind_dom"/>
</dbReference>
<dbReference type="EMBL" id="CP046565">
    <property type="protein sequence ID" value="QJD28850.1"/>
    <property type="molecule type" value="Genomic_DNA"/>
</dbReference>
<dbReference type="InterPro" id="IPR038488">
    <property type="entry name" value="Integrase_DNA-bd_sf"/>
</dbReference>
<name>A0A858Q4S6_9GAMM</name>
<evidence type="ECO:0000313" key="3">
    <source>
        <dbReference type="Proteomes" id="UP000503004"/>
    </source>
</evidence>
<dbReference type="AlphaFoldDB" id="A0A858Q4S6"/>
<proteinExistence type="predicted"/>
<gene>
    <name evidence="2" type="ORF">GNH96_01975</name>
</gene>